<comment type="caution">
    <text evidence="2">The sequence shown here is derived from an EMBL/GenBank/DDBJ whole genome shotgun (WGS) entry which is preliminary data.</text>
</comment>
<evidence type="ECO:0000313" key="2">
    <source>
        <dbReference type="EMBL" id="GAA5509909.1"/>
    </source>
</evidence>
<protein>
    <submittedName>
        <fullName evidence="2">Uncharacterized protein</fullName>
    </submittedName>
</protein>
<reference evidence="2 3" key="1">
    <citation type="submission" date="2024-02" db="EMBL/GenBank/DDBJ databases">
        <title>Rhodopirellula caenicola NBRC 110016.</title>
        <authorList>
            <person name="Ichikawa N."/>
            <person name="Katano-Makiyama Y."/>
            <person name="Hidaka K."/>
        </authorList>
    </citation>
    <scope>NUCLEOTIDE SEQUENCE [LARGE SCALE GENOMIC DNA]</scope>
    <source>
        <strain evidence="2 3">NBRC 110016</strain>
    </source>
</reference>
<feature type="compositionally biased region" description="Polar residues" evidence="1">
    <location>
        <begin position="204"/>
        <end position="215"/>
    </location>
</feature>
<keyword evidence="3" id="KW-1185">Reference proteome</keyword>
<name>A0ABP9VXP6_9BACT</name>
<proteinExistence type="predicted"/>
<feature type="compositionally biased region" description="Polar residues" evidence="1">
    <location>
        <begin position="175"/>
        <end position="185"/>
    </location>
</feature>
<evidence type="ECO:0000313" key="3">
    <source>
        <dbReference type="Proteomes" id="UP001416858"/>
    </source>
</evidence>
<sequence>MPVRLTVVIVQSPPTPDLQSSVNSGASNGDSQRDGGQASGIAGCSVDEVLGELLGLPEIDLTLVNRLESVSIASTDHLTLQSITGDVVVLDWQTASQTCQSLQAIGVDAVRWPHPDDPDAVGDPTQRSRRVYAFDLRRFAEAKKLRESILRLHASKQVKTFSLSLGAPSAARPQSPVSSQPQTAPSLPPSTQPIRPKPEGDANNEPSDNANSQTPPLDRSLRRSVTSEQLDSLVDQLDDFDP</sequence>
<evidence type="ECO:0000256" key="1">
    <source>
        <dbReference type="SAM" id="MobiDB-lite"/>
    </source>
</evidence>
<feature type="compositionally biased region" description="Polar residues" evidence="1">
    <location>
        <begin position="17"/>
        <end position="30"/>
    </location>
</feature>
<accession>A0ABP9VXP6</accession>
<gene>
    <name evidence="2" type="ORF">Rcae01_05414</name>
</gene>
<feature type="region of interest" description="Disordered" evidence="1">
    <location>
        <begin position="14"/>
        <end position="40"/>
    </location>
</feature>
<feature type="region of interest" description="Disordered" evidence="1">
    <location>
        <begin position="165"/>
        <end position="242"/>
    </location>
</feature>
<dbReference type="EMBL" id="BAABRO010000017">
    <property type="protein sequence ID" value="GAA5509909.1"/>
    <property type="molecule type" value="Genomic_DNA"/>
</dbReference>
<organism evidence="2 3">
    <name type="scientific">Novipirellula caenicola</name>
    <dbReference type="NCBI Taxonomy" id="1536901"/>
    <lineage>
        <taxon>Bacteria</taxon>
        <taxon>Pseudomonadati</taxon>
        <taxon>Planctomycetota</taxon>
        <taxon>Planctomycetia</taxon>
        <taxon>Pirellulales</taxon>
        <taxon>Pirellulaceae</taxon>
        <taxon>Novipirellula</taxon>
    </lineage>
</organism>
<dbReference type="Proteomes" id="UP001416858">
    <property type="component" value="Unassembled WGS sequence"/>
</dbReference>
<dbReference type="RefSeq" id="WP_345687383.1">
    <property type="nucleotide sequence ID" value="NZ_BAABRO010000017.1"/>
</dbReference>